<evidence type="ECO:0000256" key="2">
    <source>
        <dbReference type="ARBA" id="ARBA00022603"/>
    </source>
</evidence>
<dbReference type="EC" id="2.1.1.72" evidence="1"/>
<dbReference type="GO" id="GO:0006304">
    <property type="term" value="P:DNA modification"/>
    <property type="evidence" value="ECO:0007669"/>
    <property type="project" value="InterPro"/>
</dbReference>
<dbReference type="InterPro" id="IPR029063">
    <property type="entry name" value="SAM-dependent_MTases_sf"/>
</dbReference>
<dbReference type="NCBIfam" id="NF033452">
    <property type="entry name" value="BREX_1_MTaseX"/>
    <property type="match status" value="1"/>
</dbReference>
<dbReference type="PANTHER" id="PTHR33841">
    <property type="entry name" value="DNA METHYLTRANSFERASE YEEA-RELATED"/>
    <property type="match status" value="1"/>
</dbReference>
<dbReference type="SUPFAM" id="SSF53335">
    <property type="entry name" value="S-adenosyl-L-methionine-dependent methyltransferases"/>
    <property type="match status" value="1"/>
</dbReference>
<keyword evidence="8" id="KW-1185">Reference proteome</keyword>
<sequence>MKLADHVEYIRQLIDNAFRNRLGRMGVTPAALQPLETVPDEYRADRSRIETIREVWIAETGTVGEAYEKLVEEFTFTLFNRLAAMKVMEAHTLHPEIVTRRSQHGDRSFAHKFWLDQHPEGRSEEMEGLVRFMEDQLNDLAGDIPLFSPLHPYHLLPTAIELNGIMNAFNQVETDAQVEDDIWKSDDVLGWLYESYNNYKKAAHKDSGDKTEFNKVSIQSQVYTPRWVVKFLVDNSLGKLYLEMYPDSDLKNRYKIANAPKTQTRTPKPLTDIKLIDPAPGSGNFLLYGFDLFYDLYTDQIENYGADYDDRKIAELIIAHNLHGVDLDDRAIQLAQLGLYIKAKRKKRTAKIDHFNIVSADFFLPAYPEVKHIFEENTALSERERSIIADLWDDLQNAHKFGTLIRLEEKLNLKWFGTTKQVDKNQIVLFGQENLEDFEKFRATFFANLQKAVEQNTAKQGQTFLNTKTQDAITFLQLLTQKYDVAVANPPYTDSADFGPELKKFVEDNYKKPYKFNTNLYATFIKRCYELIDENGKMALIHPLTFMYIKTFEDVRKFILEKLHINIFVDYGPDATNVFDGGFASAPVMYVFENTTFKKDTLFISLNQYTRTSNEKLKKNFCLEALDDYISNRPNKHNISLSQDKLKVIKTWPFVYWISDGFREKFKSKALDDELFIVTGLMTGNNDKFLRYKWEVYVYSQNYFKDSIKWVPYQKGGGSNKWFGNNWLLVNYDQEGKLLATTDNKKFYFQEGITYSATSGKGASFRKIDLNQIFDKKGSCLFLREIQNSSQIDYFLALLNSKFVTYVSNCLNSTVETQVGDIKRVPFVKPSPLHEDNISSLSAKNIAIKKQLCSYELIETELFNSPILAYNISTLKGRLFAYLNFENAQLTQVLLNEAIINHLIFEVYEFSEEDRQQVEAKMGKPVGQLPVVEAAREAYLAEVVLEQETVIEHIRQLAVMEAEEQQVQALKAEFGTLYQSNNDLEEFCIRHQVNPINVWYWFKESKVLPQARAAEIALEFLADAFRTILMEDEDGIVPLVGLPGEPRLMDRLEQYCFQQGFSSAQFMQLDGLLGRPINEYIEHHFFKNLSDHLNLFMYLPKTPFIWHLSSGEHQGFEAYIIIYKWNRDSLYKLKSSYLSKRTESLNYRLQQIGDSSSAQAQTERETIRLQLQEIETFAKKTDELIAEGYDPKLDDGVGKNIAPLQAKGMLRAEVLKSAGKNSQLQKYLNADW</sequence>
<dbReference type="EMBL" id="JACIBY010000003">
    <property type="protein sequence ID" value="MBB3837653.1"/>
    <property type="molecule type" value="Genomic_DNA"/>
</dbReference>
<dbReference type="PANTHER" id="PTHR33841:SF1">
    <property type="entry name" value="DNA METHYLTRANSFERASE A"/>
    <property type="match status" value="1"/>
</dbReference>
<name>A0A7W5ZIW0_9BACT</name>
<evidence type="ECO:0000256" key="3">
    <source>
        <dbReference type="ARBA" id="ARBA00022679"/>
    </source>
</evidence>
<dbReference type="Pfam" id="PF07669">
    <property type="entry name" value="Eco57I"/>
    <property type="match status" value="1"/>
</dbReference>
<evidence type="ECO:0000313" key="7">
    <source>
        <dbReference type="EMBL" id="MBB3837653.1"/>
    </source>
</evidence>
<comment type="caution">
    <text evidence="7">The sequence shown here is derived from an EMBL/GenBank/DDBJ whole genome shotgun (WGS) entry which is preliminary data.</text>
</comment>
<reference evidence="7 8" key="1">
    <citation type="submission" date="2020-08" db="EMBL/GenBank/DDBJ databases">
        <title>Genomic Encyclopedia of Type Strains, Phase IV (KMG-IV): sequencing the most valuable type-strain genomes for metagenomic binning, comparative biology and taxonomic classification.</title>
        <authorList>
            <person name="Goeker M."/>
        </authorList>
    </citation>
    <scope>NUCLEOTIDE SEQUENCE [LARGE SCALE GENOMIC DNA]</scope>
    <source>
        <strain evidence="7 8">DSM 17976</strain>
    </source>
</reference>
<evidence type="ECO:0000313" key="8">
    <source>
        <dbReference type="Proteomes" id="UP000541352"/>
    </source>
</evidence>
<dbReference type="Gene3D" id="3.40.50.150">
    <property type="entry name" value="Vaccinia Virus protein VP39"/>
    <property type="match status" value="1"/>
</dbReference>
<dbReference type="PRINTS" id="PR00507">
    <property type="entry name" value="N12N6MTFRASE"/>
</dbReference>
<evidence type="ECO:0000256" key="1">
    <source>
        <dbReference type="ARBA" id="ARBA00011900"/>
    </source>
</evidence>
<dbReference type="GO" id="GO:0032259">
    <property type="term" value="P:methylation"/>
    <property type="evidence" value="ECO:0007669"/>
    <property type="project" value="UniProtKB-KW"/>
</dbReference>
<keyword evidence="2" id="KW-0489">Methyltransferase</keyword>
<keyword evidence="4" id="KW-0949">S-adenosyl-L-methionine</keyword>
<dbReference type="Proteomes" id="UP000541352">
    <property type="component" value="Unassembled WGS sequence"/>
</dbReference>
<dbReference type="GO" id="GO:0009007">
    <property type="term" value="F:site-specific DNA-methyltransferase (adenine-specific) activity"/>
    <property type="evidence" value="ECO:0007669"/>
    <property type="project" value="UniProtKB-EC"/>
</dbReference>
<gene>
    <name evidence="7" type="ORF">FHS57_001650</name>
</gene>
<dbReference type="RefSeq" id="WP_183972377.1">
    <property type="nucleotide sequence ID" value="NZ_JACIBY010000003.1"/>
</dbReference>
<dbReference type="InterPro" id="IPR011639">
    <property type="entry name" value="MethylTrfase_TaqI-like_dom"/>
</dbReference>
<dbReference type="PROSITE" id="PS00092">
    <property type="entry name" value="N6_MTASE"/>
    <property type="match status" value="1"/>
</dbReference>
<evidence type="ECO:0000259" key="6">
    <source>
        <dbReference type="Pfam" id="PF07669"/>
    </source>
</evidence>
<organism evidence="7 8">
    <name type="scientific">Runella defluvii</name>
    <dbReference type="NCBI Taxonomy" id="370973"/>
    <lineage>
        <taxon>Bacteria</taxon>
        <taxon>Pseudomonadati</taxon>
        <taxon>Bacteroidota</taxon>
        <taxon>Cytophagia</taxon>
        <taxon>Cytophagales</taxon>
        <taxon>Spirosomataceae</taxon>
        <taxon>Runella</taxon>
    </lineage>
</organism>
<dbReference type="InterPro" id="IPR047939">
    <property type="entry name" value="BREX_1_PglX"/>
</dbReference>
<keyword evidence="3" id="KW-0808">Transferase</keyword>
<evidence type="ECO:0000256" key="5">
    <source>
        <dbReference type="ARBA" id="ARBA00047942"/>
    </source>
</evidence>
<comment type="catalytic activity">
    <reaction evidence="5">
        <text>a 2'-deoxyadenosine in DNA + S-adenosyl-L-methionine = an N(6)-methyl-2'-deoxyadenosine in DNA + S-adenosyl-L-homocysteine + H(+)</text>
        <dbReference type="Rhea" id="RHEA:15197"/>
        <dbReference type="Rhea" id="RHEA-COMP:12418"/>
        <dbReference type="Rhea" id="RHEA-COMP:12419"/>
        <dbReference type="ChEBI" id="CHEBI:15378"/>
        <dbReference type="ChEBI" id="CHEBI:57856"/>
        <dbReference type="ChEBI" id="CHEBI:59789"/>
        <dbReference type="ChEBI" id="CHEBI:90615"/>
        <dbReference type="ChEBI" id="CHEBI:90616"/>
        <dbReference type="EC" id="2.1.1.72"/>
    </reaction>
</comment>
<dbReference type="InterPro" id="IPR002052">
    <property type="entry name" value="DNA_methylase_N6_adenine_CS"/>
</dbReference>
<proteinExistence type="predicted"/>
<accession>A0A7W5ZIW0</accession>
<dbReference type="InterPro" id="IPR050953">
    <property type="entry name" value="N4_N6_ade-DNA_methylase"/>
</dbReference>
<feature type="domain" description="Type II methyltransferase M.TaqI-like" evidence="6">
    <location>
        <begin position="320"/>
        <end position="579"/>
    </location>
</feature>
<protein>
    <recommendedName>
        <fullName evidence="1">site-specific DNA-methyltransferase (adenine-specific)</fullName>
        <ecNumber evidence="1">2.1.1.72</ecNumber>
    </recommendedName>
</protein>
<evidence type="ECO:0000256" key="4">
    <source>
        <dbReference type="ARBA" id="ARBA00022691"/>
    </source>
</evidence>
<dbReference type="GO" id="GO:0003676">
    <property type="term" value="F:nucleic acid binding"/>
    <property type="evidence" value="ECO:0007669"/>
    <property type="project" value="InterPro"/>
</dbReference>
<dbReference type="AlphaFoldDB" id="A0A7W5ZIW0"/>